<comment type="caution">
    <text evidence="3">The sequence shown here is derived from an EMBL/GenBank/DDBJ whole genome shotgun (WGS) entry which is preliminary data.</text>
</comment>
<protein>
    <recommendedName>
        <fullName evidence="2">CRAL-TRIO domain-containing protein</fullName>
    </recommendedName>
</protein>
<dbReference type="Pfam" id="PF00650">
    <property type="entry name" value="CRAL_TRIO"/>
    <property type="match status" value="1"/>
</dbReference>
<evidence type="ECO:0000259" key="2">
    <source>
        <dbReference type="PROSITE" id="PS50191"/>
    </source>
</evidence>
<dbReference type="PROSITE" id="PS50191">
    <property type="entry name" value="CRAL_TRIO"/>
    <property type="match status" value="1"/>
</dbReference>
<dbReference type="PANTHER" id="PTHR23324:SF83">
    <property type="entry name" value="SEC14-LIKE PROTEIN 2"/>
    <property type="match status" value="1"/>
</dbReference>
<name>A0A8J2PT98_9HEXA</name>
<dbReference type="EMBL" id="CAJVCH010524953">
    <property type="protein sequence ID" value="CAG7821955.1"/>
    <property type="molecule type" value="Genomic_DNA"/>
</dbReference>
<evidence type="ECO:0000313" key="4">
    <source>
        <dbReference type="Proteomes" id="UP000708208"/>
    </source>
</evidence>
<dbReference type="AlphaFoldDB" id="A0A8J2PT98"/>
<reference evidence="3" key="1">
    <citation type="submission" date="2021-06" db="EMBL/GenBank/DDBJ databases">
        <authorList>
            <person name="Hodson N. C."/>
            <person name="Mongue J. A."/>
            <person name="Jaron S. K."/>
        </authorList>
    </citation>
    <scope>NUCLEOTIDE SEQUENCE</scope>
</reference>
<feature type="chain" id="PRO_5035213095" description="CRAL-TRIO domain-containing protein" evidence="1">
    <location>
        <begin position="24"/>
        <end position="221"/>
    </location>
</feature>
<dbReference type="OrthoDB" id="1434354at2759"/>
<dbReference type="InterPro" id="IPR051064">
    <property type="entry name" value="SEC14/CRAL-TRIO_domain"/>
</dbReference>
<proteinExistence type="predicted"/>
<accession>A0A8J2PT98</accession>
<sequence>MVSKYVFLVVITVFLQQAHVSFCQTEEEKDILEWEAPAEFPKMFPYYLSGYDMEGSPVWLMDFGAWDIRDIVDKGGESLSDLRKYMYQMIVRTAFEKSQNQDDGRNHKLGTPIVIIDLNGYTVAKATHVKGVVVAMDMLRIIEKFAQRGLIGSGYVVNANSIFESFWRLGKPLLGRISELIEIHGTNADKWKPVLLHKIPADQLPFRLGGSKDHQMLKTFG</sequence>
<dbReference type="InterPro" id="IPR001251">
    <property type="entry name" value="CRAL-TRIO_dom"/>
</dbReference>
<keyword evidence="1" id="KW-0732">Signal</keyword>
<dbReference type="CDD" id="cd00170">
    <property type="entry name" value="SEC14"/>
    <property type="match status" value="1"/>
</dbReference>
<dbReference type="SMART" id="SM00516">
    <property type="entry name" value="SEC14"/>
    <property type="match status" value="1"/>
</dbReference>
<organism evidence="3 4">
    <name type="scientific">Allacma fusca</name>
    <dbReference type="NCBI Taxonomy" id="39272"/>
    <lineage>
        <taxon>Eukaryota</taxon>
        <taxon>Metazoa</taxon>
        <taxon>Ecdysozoa</taxon>
        <taxon>Arthropoda</taxon>
        <taxon>Hexapoda</taxon>
        <taxon>Collembola</taxon>
        <taxon>Symphypleona</taxon>
        <taxon>Sminthuridae</taxon>
        <taxon>Allacma</taxon>
    </lineage>
</organism>
<evidence type="ECO:0000256" key="1">
    <source>
        <dbReference type="SAM" id="SignalP"/>
    </source>
</evidence>
<dbReference type="Proteomes" id="UP000708208">
    <property type="component" value="Unassembled WGS sequence"/>
</dbReference>
<feature type="domain" description="CRAL-TRIO" evidence="2">
    <location>
        <begin position="36"/>
        <end position="216"/>
    </location>
</feature>
<keyword evidence="4" id="KW-1185">Reference proteome</keyword>
<evidence type="ECO:0000313" key="3">
    <source>
        <dbReference type="EMBL" id="CAG7821955.1"/>
    </source>
</evidence>
<feature type="signal peptide" evidence="1">
    <location>
        <begin position="1"/>
        <end position="23"/>
    </location>
</feature>
<dbReference type="PANTHER" id="PTHR23324">
    <property type="entry name" value="SEC14 RELATED PROTEIN"/>
    <property type="match status" value="1"/>
</dbReference>
<dbReference type="GO" id="GO:0005737">
    <property type="term" value="C:cytoplasm"/>
    <property type="evidence" value="ECO:0007669"/>
    <property type="project" value="TreeGrafter"/>
</dbReference>
<gene>
    <name evidence="3" type="ORF">AFUS01_LOCUS32255</name>
</gene>